<sequence>MSSIHDSGISVTSISPSIPHSPAPGLWFKDGTLVLQAGALSFRVYGGFLADRSPVFHDMLGFPQPEDAPTIDGCPVVQLSDDENDLRSFLKALFDYEFFPPYPAKTDFVTMSGIIRLSTKYQVESLRKRALVHLSSAFPSDPTEYSPGSASWTIEGHEWMRVILFAREMSLDWILPLALYRASAMCSSAQVMSGIELDGIHLELNSADKLMCIEQSVALAKSASADIINFLWEPPVIATCRGVDDYERWRCMKSRFLCRKDAEGWRNGAFPLTLWMPGDWAQLDVCASCMSAMRAAHQQALDTFWEGLPQRFGFPGWAELEKIKEIALERPNSA</sequence>
<protein>
    <recommendedName>
        <fullName evidence="3">BTB domain-containing protein</fullName>
    </recommendedName>
</protein>
<organism evidence="1 2">
    <name type="scientific">Mycena venus</name>
    <dbReference type="NCBI Taxonomy" id="2733690"/>
    <lineage>
        <taxon>Eukaryota</taxon>
        <taxon>Fungi</taxon>
        <taxon>Dikarya</taxon>
        <taxon>Basidiomycota</taxon>
        <taxon>Agaricomycotina</taxon>
        <taxon>Agaricomycetes</taxon>
        <taxon>Agaricomycetidae</taxon>
        <taxon>Agaricales</taxon>
        <taxon>Marasmiineae</taxon>
        <taxon>Mycenaceae</taxon>
        <taxon>Mycena</taxon>
    </lineage>
</organism>
<evidence type="ECO:0008006" key="3">
    <source>
        <dbReference type="Google" id="ProtNLM"/>
    </source>
</evidence>
<dbReference type="AlphaFoldDB" id="A0A8H6YKN9"/>
<proteinExistence type="predicted"/>
<evidence type="ECO:0000313" key="1">
    <source>
        <dbReference type="EMBL" id="KAF7360036.1"/>
    </source>
</evidence>
<dbReference type="EMBL" id="JACAZI010000005">
    <property type="protein sequence ID" value="KAF7360036.1"/>
    <property type="molecule type" value="Genomic_DNA"/>
</dbReference>
<dbReference type="OrthoDB" id="3036049at2759"/>
<comment type="caution">
    <text evidence="1">The sequence shown here is derived from an EMBL/GenBank/DDBJ whole genome shotgun (WGS) entry which is preliminary data.</text>
</comment>
<dbReference type="Proteomes" id="UP000620124">
    <property type="component" value="Unassembled WGS sequence"/>
</dbReference>
<gene>
    <name evidence="1" type="ORF">MVEN_00731400</name>
</gene>
<reference evidence="1" key="1">
    <citation type="submission" date="2020-05" db="EMBL/GenBank/DDBJ databases">
        <title>Mycena genomes resolve the evolution of fungal bioluminescence.</title>
        <authorList>
            <person name="Tsai I.J."/>
        </authorList>
    </citation>
    <scope>NUCLEOTIDE SEQUENCE</scope>
    <source>
        <strain evidence="1">CCC161011</strain>
    </source>
</reference>
<keyword evidence="2" id="KW-1185">Reference proteome</keyword>
<accession>A0A8H6YKN9</accession>
<evidence type="ECO:0000313" key="2">
    <source>
        <dbReference type="Proteomes" id="UP000620124"/>
    </source>
</evidence>
<name>A0A8H6YKN9_9AGAR</name>